<dbReference type="Proteomes" id="UP000789366">
    <property type="component" value="Unassembled WGS sequence"/>
</dbReference>
<sequence length="115" mass="13493">MSETKVAKTFKLNINKELKEKKQNSKKLEQPGLNEILIEKARIEERLENCVSQLQESKEEVSKLETKIDEVNEENSQLSAKNVKLEVEDNWQKRKIKELEKENEKLKRLAGKNKS</sequence>
<protein>
    <submittedName>
        <fullName evidence="1">5528_t:CDS:1</fullName>
    </submittedName>
</protein>
<comment type="caution">
    <text evidence="1">The sequence shown here is derived from an EMBL/GenBank/DDBJ whole genome shotgun (WGS) entry which is preliminary data.</text>
</comment>
<evidence type="ECO:0000313" key="1">
    <source>
        <dbReference type="EMBL" id="CAG8531970.1"/>
    </source>
</evidence>
<accession>A0ACA9LIS7</accession>
<evidence type="ECO:0000313" key="2">
    <source>
        <dbReference type="Proteomes" id="UP000789366"/>
    </source>
</evidence>
<keyword evidence="2" id="KW-1185">Reference proteome</keyword>
<name>A0ACA9LIS7_9GLOM</name>
<dbReference type="EMBL" id="CAJVPW010003914">
    <property type="protein sequence ID" value="CAG8531970.1"/>
    <property type="molecule type" value="Genomic_DNA"/>
</dbReference>
<proteinExistence type="predicted"/>
<organism evidence="1 2">
    <name type="scientific">Cetraspora pellucida</name>
    <dbReference type="NCBI Taxonomy" id="1433469"/>
    <lineage>
        <taxon>Eukaryota</taxon>
        <taxon>Fungi</taxon>
        <taxon>Fungi incertae sedis</taxon>
        <taxon>Mucoromycota</taxon>
        <taxon>Glomeromycotina</taxon>
        <taxon>Glomeromycetes</taxon>
        <taxon>Diversisporales</taxon>
        <taxon>Gigasporaceae</taxon>
        <taxon>Cetraspora</taxon>
    </lineage>
</organism>
<gene>
    <name evidence="1" type="ORF">SPELUC_LOCUS4408</name>
</gene>
<reference evidence="1" key="1">
    <citation type="submission" date="2021-06" db="EMBL/GenBank/DDBJ databases">
        <authorList>
            <person name="Kallberg Y."/>
            <person name="Tangrot J."/>
            <person name="Rosling A."/>
        </authorList>
    </citation>
    <scope>NUCLEOTIDE SEQUENCE</scope>
    <source>
        <strain evidence="1">28 12/20/2015</strain>
    </source>
</reference>